<evidence type="ECO:0008006" key="3">
    <source>
        <dbReference type="Google" id="ProtNLM"/>
    </source>
</evidence>
<accession>A0ABY4QW67</accession>
<reference evidence="1" key="2">
    <citation type="submission" date="2022-05" db="EMBL/GenBank/DDBJ databases">
        <authorList>
            <person name="Kim J.-S."/>
            <person name="Lee K."/>
            <person name="Suh M."/>
            <person name="Eom M."/>
            <person name="Kim J.-S."/>
            <person name="Kim D.-S."/>
            <person name="Ko S.-H."/>
            <person name="Shin Y."/>
            <person name="Lee J.-S."/>
        </authorList>
    </citation>
    <scope>NUCLEOTIDE SEQUENCE</scope>
    <source>
        <strain evidence="1">N237</strain>
    </source>
</reference>
<organism evidence="1 2">
    <name type="scientific">Jatrophihabitans telluris</name>
    <dbReference type="NCBI Taxonomy" id="2038343"/>
    <lineage>
        <taxon>Bacteria</taxon>
        <taxon>Bacillati</taxon>
        <taxon>Actinomycetota</taxon>
        <taxon>Actinomycetes</taxon>
        <taxon>Jatrophihabitantales</taxon>
        <taxon>Jatrophihabitantaceae</taxon>
        <taxon>Jatrophihabitans</taxon>
    </lineage>
</organism>
<proteinExistence type="predicted"/>
<keyword evidence="2" id="KW-1185">Reference proteome</keyword>
<dbReference type="Proteomes" id="UP001056336">
    <property type="component" value="Chromosome"/>
</dbReference>
<sequence>MLHTQAPVTDAALLHPYLGSTALAVAAWAGRCALHAGSFVGPDGVWGVLGEREDGKSSLLAWMVSHGMNVLADDLLITDGLTAMAGPRFIDLREGAARRFELGSDVGVLGTRRRWRVPLGPVPAELPVRGWIELAWGPDVQVQPIPISERMGVLARHKGLRFPVGDDVSLLHVLRLPAFRFSRPQDWDLMDTAMEQLLIALDVRR</sequence>
<name>A0ABY4QW67_9ACTN</name>
<dbReference type="RefSeq" id="WP_249770829.1">
    <property type="nucleotide sequence ID" value="NZ_CP097332.1"/>
</dbReference>
<dbReference type="EMBL" id="CP097332">
    <property type="protein sequence ID" value="UQX87874.1"/>
    <property type="molecule type" value="Genomic_DNA"/>
</dbReference>
<protein>
    <recommendedName>
        <fullName evidence="3">HPr kinase/phosphorylase C-terminal domain-containing protein</fullName>
    </recommendedName>
</protein>
<evidence type="ECO:0000313" key="2">
    <source>
        <dbReference type="Proteomes" id="UP001056336"/>
    </source>
</evidence>
<gene>
    <name evidence="1" type="ORF">M6D93_16430</name>
</gene>
<reference evidence="1" key="1">
    <citation type="journal article" date="2018" name="Int. J. Syst. Evol. Microbiol.">
        <title>Jatrophihabitans telluris sp. nov., isolated from sediment soil of lava forest wetlands and the emended description of the genus Jatrophihabitans.</title>
        <authorList>
            <person name="Lee K.C."/>
            <person name="Suh M.K."/>
            <person name="Eom M.K."/>
            <person name="Kim K.K."/>
            <person name="Kim J.S."/>
            <person name="Kim D.S."/>
            <person name="Ko S.H."/>
            <person name="Shin Y.K."/>
            <person name="Lee J.S."/>
        </authorList>
    </citation>
    <scope>NUCLEOTIDE SEQUENCE</scope>
    <source>
        <strain evidence="1">N237</strain>
    </source>
</reference>
<evidence type="ECO:0000313" key="1">
    <source>
        <dbReference type="EMBL" id="UQX87874.1"/>
    </source>
</evidence>